<comment type="subcellular location">
    <subcellularLocation>
        <location evidence="1">Membrane</location>
        <topology evidence="1">Single-pass membrane protein</topology>
    </subcellularLocation>
</comment>
<keyword evidence="6" id="KW-0175">Coiled coil</keyword>
<dbReference type="PANTHER" id="PTHR30386">
    <property type="entry name" value="MEMBRANE FUSION SUBUNIT OF EMRAB-TOLC MULTIDRUG EFFLUX PUMP"/>
    <property type="match status" value="1"/>
</dbReference>
<proteinExistence type="inferred from homology"/>
<keyword evidence="8" id="KW-1185">Reference proteome</keyword>
<accession>A0ABX8SGU2</accession>
<sequence length="453" mass="46040">MAARRADRAGNVPAGRVPAGLTRARRVWTGQIWAVGALAAVALAGGCSAADGPDFTVTGTVDDTLVSVSAPILTSPTVDVDAGFPADATSAATPSGDTASTTDAASTLGLGATVRLATVAVREGDTVTAGQTIATVDDTAQRAQLSVAKADETAAKAQVGVLDAAIDKTYDQADDVADAQHKVRDQITEATDTREQLEASLTQIQQARAQLVTQLDAAQKLADNYPPTPPTGTPTPQELQATIAQLTAGVATADENLATIRQTLTQIDEGIETARSALADLEEATEGITDARAGLKDARELARITASAAAIPVDLARADLDRTELTAPVSGVVTSAADPGAVLAPGATVAEIRPDGPATATAWLSPAQATRVCQGDAASIVGDWMPDGAASDATLTRIGTSYQYPPTNVTTDEIHLTRALEVQVTTTTDPLPAGVPVDITITGCAPAGRDENG</sequence>
<comment type="similarity">
    <text evidence="2">Belongs to the membrane fusion protein (MFP) (TC 8.A.1) family.</text>
</comment>
<evidence type="ECO:0000313" key="8">
    <source>
        <dbReference type="Proteomes" id="UP000824504"/>
    </source>
</evidence>
<organism evidence="7 8">
    <name type="scientific">Tessaracoccus palaemonis</name>
    <dbReference type="NCBI Taxonomy" id="2829499"/>
    <lineage>
        <taxon>Bacteria</taxon>
        <taxon>Bacillati</taxon>
        <taxon>Actinomycetota</taxon>
        <taxon>Actinomycetes</taxon>
        <taxon>Propionibacteriales</taxon>
        <taxon>Propionibacteriaceae</taxon>
        <taxon>Tessaracoccus</taxon>
    </lineage>
</organism>
<evidence type="ECO:0000256" key="2">
    <source>
        <dbReference type="ARBA" id="ARBA00009477"/>
    </source>
</evidence>
<name>A0ABX8SGU2_9ACTN</name>
<dbReference type="EMBL" id="CP079216">
    <property type="protein sequence ID" value="QXT62495.1"/>
    <property type="molecule type" value="Genomic_DNA"/>
</dbReference>
<evidence type="ECO:0000256" key="1">
    <source>
        <dbReference type="ARBA" id="ARBA00004167"/>
    </source>
</evidence>
<gene>
    <name evidence="7" type="ORF">KDB89_12225</name>
</gene>
<keyword evidence="4" id="KW-1133">Transmembrane helix</keyword>
<keyword evidence="5" id="KW-0472">Membrane</keyword>
<reference evidence="7 8" key="1">
    <citation type="submission" date="2021-07" db="EMBL/GenBank/DDBJ databases">
        <title>complete genome sequencing of Tessaracoccus sp.J1M15.</title>
        <authorList>
            <person name="Bae J.-W."/>
            <person name="Kim D.-y."/>
        </authorList>
    </citation>
    <scope>NUCLEOTIDE SEQUENCE [LARGE SCALE GENOMIC DNA]</scope>
    <source>
        <strain evidence="7 8">J1M15</strain>
    </source>
</reference>
<dbReference type="InterPro" id="IPR050739">
    <property type="entry name" value="MFP"/>
</dbReference>
<dbReference type="RefSeq" id="WP_219081423.1">
    <property type="nucleotide sequence ID" value="NZ_CP079216.1"/>
</dbReference>
<keyword evidence="3" id="KW-0812">Transmembrane</keyword>
<evidence type="ECO:0000313" key="7">
    <source>
        <dbReference type="EMBL" id="QXT62495.1"/>
    </source>
</evidence>
<evidence type="ECO:0000256" key="6">
    <source>
        <dbReference type="SAM" id="Coils"/>
    </source>
</evidence>
<protein>
    <submittedName>
        <fullName evidence="7">HlyD family secretion protein</fullName>
    </submittedName>
</protein>
<feature type="coiled-coil region" evidence="6">
    <location>
        <begin position="187"/>
        <end position="224"/>
    </location>
</feature>
<evidence type="ECO:0000256" key="3">
    <source>
        <dbReference type="ARBA" id="ARBA00022692"/>
    </source>
</evidence>
<dbReference type="PANTHER" id="PTHR30386:SF26">
    <property type="entry name" value="TRANSPORT PROTEIN COMB"/>
    <property type="match status" value="1"/>
</dbReference>
<evidence type="ECO:0000256" key="5">
    <source>
        <dbReference type="ARBA" id="ARBA00023136"/>
    </source>
</evidence>
<dbReference type="Proteomes" id="UP000824504">
    <property type="component" value="Chromosome"/>
</dbReference>
<evidence type="ECO:0000256" key="4">
    <source>
        <dbReference type="ARBA" id="ARBA00022989"/>
    </source>
</evidence>